<dbReference type="AlphaFoldDB" id="A0A0J1I1S4"/>
<dbReference type="EMBL" id="LDPG01000003">
    <property type="protein sequence ID" value="KLV19902.1"/>
    <property type="molecule type" value="Genomic_DNA"/>
</dbReference>
<dbReference type="PATRIC" id="fig|1392.242.peg.4094"/>
<accession>A0A0J1I1S4</accession>
<proteinExistence type="predicted"/>
<gene>
    <name evidence="2" type="ORF">ABW01_08085</name>
</gene>
<organism evidence="2 3">
    <name type="scientific">Bacillus anthracis</name>
    <name type="common">anthrax bacterium</name>
    <dbReference type="NCBI Taxonomy" id="1392"/>
    <lineage>
        <taxon>Bacteria</taxon>
        <taxon>Bacillati</taxon>
        <taxon>Bacillota</taxon>
        <taxon>Bacilli</taxon>
        <taxon>Bacillales</taxon>
        <taxon>Bacillaceae</taxon>
        <taxon>Bacillus</taxon>
        <taxon>Bacillus cereus group</taxon>
    </lineage>
</organism>
<dbReference type="InterPro" id="IPR000305">
    <property type="entry name" value="GIY-YIG_endonuc"/>
</dbReference>
<name>A0A0J1I1S4_BACAN</name>
<dbReference type="PROSITE" id="PS50164">
    <property type="entry name" value="GIY_YIG"/>
    <property type="match status" value="1"/>
</dbReference>
<dbReference type="Pfam" id="PF01541">
    <property type="entry name" value="GIY-YIG"/>
    <property type="match status" value="1"/>
</dbReference>
<dbReference type="Proteomes" id="UP000035904">
    <property type="component" value="Unassembled WGS sequence"/>
</dbReference>
<dbReference type="RefSeq" id="WP_047956537.1">
    <property type="nucleotide sequence ID" value="NZ_LDPG01000003.1"/>
</dbReference>
<comment type="caution">
    <text evidence="2">The sequence shown here is derived from an EMBL/GenBank/DDBJ whole genome shotgun (WGS) entry which is preliminary data.</text>
</comment>
<protein>
    <recommendedName>
        <fullName evidence="1">GIY-YIG domain-containing protein</fullName>
    </recommendedName>
</protein>
<evidence type="ECO:0000313" key="3">
    <source>
        <dbReference type="Proteomes" id="UP000035904"/>
    </source>
</evidence>
<dbReference type="InterPro" id="IPR035901">
    <property type="entry name" value="GIY-YIG_endonuc_sf"/>
</dbReference>
<dbReference type="Gene3D" id="3.40.1440.10">
    <property type="entry name" value="GIY-YIG endonuclease"/>
    <property type="match status" value="1"/>
</dbReference>
<evidence type="ECO:0000259" key="1">
    <source>
        <dbReference type="PROSITE" id="PS50164"/>
    </source>
</evidence>
<sequence>MIIISAWTRKLNVNYRRTDLYVWERRLLKKFKESGVYVFRDKNDKIIYIGEAQNLAERVSIHLTGKDDGSALYAEEGFTFTYKVELYRLTKLNAHMRFFMEIDGIQRSNPTFNKEYRLDGTPESRAKQREDYIKTNEDISWRNWTYWQVQAFLNGDVLTDVIIEKIKRATEEDWDNVETKKVIKKIKKRLRYPNDEYVIEQVFLFGTGILADQNQISPVHSMVLAPDIEFKTKFKKGAKRRVLQMISNKNKKGVGESLAPTERTEGDKHKISLEQVF</sequence>
<feature type="domain" description="GIY-YIG" evidence="1">
    <location>
        <begin position="32"/>
        <end position="114"/>
    </location>
</feature>
<reference evidence="2 3" key="1">
    <citation type="submission" date="2015-05" db="EMBL/GenBank/DDBJ databases">
        <title>Whole genome sequence and identification of bacterial endophytes from Costus igneus.</title>
        <authorList>
            <person name="Lee Y.P."/>
            <person name="Gan H.M."/>
            <person name="Eng W."/>
            <person name="Wheatley M.S."/>
            <person name="Caraballo A."/>
            <person name="Polter S."/>
            <person name="Savka M.A."/>
            <person name="Hudson A.O."/>
        </authorList>
    </citation>
    <scope>NUCLEOTIDE SEQUENCE [LARGE SCALE GENOMIC DNA]</scope>
    <source>
        <strain evidence="2 3">RIT375</strain>
    </source>
</reference>
<evidence type="ECO:0000313" key="2">
    <source>
        <dbReference type="EMBL" id="KLV19902.1"/>
    </source>
</evidence>
<dbReference type="SUPFAM" id="SSF82771">
    <property type="entry name" value="GIY-YIG endonuclease"/>
    <property type="match status" value="1"/>
</dbReference>